<evidence type="ECO:0000259" key="1">
    <source>
        <dbReference type="Pfam" id="PF03167"/>
    </source>
</evidence>
<dbReference type="SUPFAM" id="SSF52141">
    <property type="entry name" value="Uracil-DNA glycosylase-like"/>
    <property type="match status" value="1"/>
</dbReference>
<evidence type="ECO:0000313" key="3">
    <source>
        <dbReference type="Proteomes" id="UP000034075"/>
    </source>
</evidence>
<dbReference type="InterPro" id="IPR036895">
    <property type="entry name" value="Uracil-DNA_glycosylase-like_sf"/>
</dbReference>
<evidence type="ECO:0000313" key="2">
    <source>
        <dbReference type="EMBL" id="KKQ11835.1"/>
    </source>
</evidence>
<dbReference type="AlphaFoldDB" id="A0A0G0FE48"/>
<sequence length="210" mass="24602">MLDESILNDFNKLQNIHGEPTLDSIISGGQYINPDICFIFMNPTGRNIAAEKLWTSIKSPWLGTKNVWNIFFKLNMLDEEIYIEILKRKPMEWDYDFANRVYEDITNRGIYITNLAKCTQLDARPLPNKVFKEYLDLLFKELDMVKPKKIVTFGNQVSSIFLDTNISVSKDRKKIFMKNNIPTLPVYYPVGQGRRNMDLAVEDIEWFMNN</sequence>
<protein>
    <submittedName>
        <fullName evidence="2">Phage SPO1 DNA polymerase-related protein</fullName>
    </submittedName>
</protein>
<gene>
    <name evidence="2" type="ORF">US24_C0013G0007</name>
</gene>
<feature type="domain" description="Uracil-DNA glycosylase-like" evidence="1">
    <location>
        <begin position="34"/>
        <end position="196"/>
    </location>
</feature>
<dbReference type="InterPro" id="IPR005122">
    <property type="entry name" value="Uracil-DNA_glycosylase-like"/>
</dbReference>
<organism evidence="2 3">
    <name type="scientific">candidate division WS6 bacterium GW2011_GWC2_36_7</name>
    <dbReference type="NCBI Taxonomy" id="1619091"/>
    <lineage>
        <taxon>Bacteria</taxon>
        <taxon>Candidatus Dojkabacteria</taxon>
    </lineage>
</organism>
<proteinExistence type="predicted"/>
<dbReference type="Pfam" id="PF03167">
    <property type="entry name" value="UDG"/>
    <property type="match status" value="1"/>
</dbReference>
<reference evidence="2 3" key="1">
    <citation type="journal article" date="2015" name="Nature">
        <title>rRNA introns, odd ribosomes, and small enigmatic genomes across a large radiation of phyla.</title>
        <authorList>
            <person name="Brown C.T."/>
            <person name="Hug L.A."/>
            <person name="Thomas B.C."/>
            <person name="Sharon I."/>
            <person name="Castelle C.J."/>
            <person name="Singh A."/>
            <person name="Wilkins M.J."/>
            <person name="Williams K.H."/>
            <person name="Banfield J.F."/>
        </authorList>
    </citation>
    <scope>NUCLEOTIDE SEQUENCE [LARGE SCALE GENOMIC DNA]</scope>
</reference>
<name>A0A0G0FE48_9BACT</name>
<dbReference type="EMBL" id="LBSF01000013">
    <property type="protein sequence ID" value="KKQ11835.1"/>
    <property type="molecule type" value="Genomic_DNA"/>
</dbReference>
<comment type="caution">
    <text evidence="2">The sequence shown here is derived from an EMBL/GenBank/DDBJ whole genome shotgun (WGS) entry which is preliminary data.</text>
</comment>
<accession>A0A0G0FE48</accession>
<dbReference type="Gene3D" id="3.40.470.10">
    <property type="entry name" value="Uracil-DNA glycosylase-like domain"/>
    <property type="match status" value="1"/>
</dbReference>
<dbReference type="Proteomes" id="UP000034075">
    <property type="component" value="Unassembled WGS sequence"/>
</dbReference>